<dbReference type="SMART" id="SM00327">
    <property type="entry name" value="VWA"/>
    <property type="match status" value="1"/>
</dbReference>
<evidence type="ECO:0000256" key="1">
    <source>
        <dbReference type="SAM" id="MobiDB-lite"/>
    </source>
</evidence>
<dbReference type="Gene3D" id="3.40.50.410">
    <property type="entry name" value="von Willebrand factor, type A domain"/>
    <property type="match status" value="1"/>
</dbReference>
<gene>
    <name evidence="3" type="ORF">DVA86_14650</name>
</gene>
<proteinExistence type="predicted"/>
<accession>A0A345XPZ4</accession>
<dbReference type="Gene3D" id="3.40.50.1460">
    <property type="match status" value="1"/>
</dbReference>
<protein>
    <recommendedName>
        <fullName evidence="2">VWFA domain-containing protein</fullName>
    </recommendedName>
</protein>
<reference evidence="3 4" key="1">
    <citation type="submission" date="2018-07" db="EMBL/GenBank/DDBJ databases">
        <title>Draft genome of the type strain Streptomyces armeniacus ATCC 15676.</title>
        <authorList>
            <person name="Labana P."/>
            <person name="Gosse J.T."/>
            <person name="Boddy C.N."/>
        </authorList>
    </citation>
    <scope>NUCLEOTIDE SEQUENCE [LARGE SCALE GENOMIC DNA]</scope>
    <source>
        <strain evidence="3 4">ATCC 15676</strain>
    </source>
</reference>
<sequence length="878" mass="94335">MSPEEVPTGRNTVCVLVAVDSYEHPPFEPIRGGKARHNVDALKRVLRGHGRRSRRTVAVHSLVNPGHPDDIRLLLREFEREPPALLVFYYMGHGYLDPKDEYERDKLYLATSGSSAANIAHSAYAFRDLALHLQHIGADRTAVILDCCFSGNFPTDVRPEDKHFSVLAAAPKGFLISPGPPEEPMTPFTAQLVRALEEEPRGMGELGVRLRELAAEPDNRPVTPYMPWSPVEISAGDGGRTVLVPYEEEGEDGPHPEPGPPAPDPAQRQHPGLRPGVAARRLRAALWAALDRRPGRRLPPRRQAMALALVLLLPVGAAVAVVAANGGGGAEPCPVPLELRMATAPEEVEPMRDLVRKFEGSPQNRPDGPACRAARFTVYAASLDALTKGFGDAKRWGSSGTLTEVGPQPDVWVAQSSAAVSQVRSALVPPPGGARDGSPARLRHDQFFRPSTLMNDQPVLVVTGKARERLSLPSARDEPGRTDWKSLRAALRRLDAAERPALLRPNPTVSDVGLAHTLGMYAASGTGEFGTDSGLLPDSEVEWLETEVISQGQSIAASAQALCTLSGDAAAGALVSGRQAELFVREPDHYCTEKEAEVDVHRYVVGGGPPLDHQLVEIAWPADDRTERADAIGRFGDWARTEDGRKAIGEARHTPPGSYLFELSDKDVGDRMDRFQAAHPPVRVSVLFDVTRSMLENGRFPAARRAVEESLGRLGESDRYRVTVFPTGKDGSGTDAVADWTAVPEDGGVTLPVSPSLPEANGRQADLYGTLRKTADAVAEEDAGRTPGAARHVIVLVTDGDYVKGRTPRVRALEDVAGELGQRDVPVIVASMRPYGCAAGRDTGVIAAESGGECESSGDLAAELPRHVAALTEGRRTG</sequence>
<feature type="region of interest" description="Disordered" evidence="1">
    <location>
        <begin position="246"/>
        <end position="272"/>
    </location>
</feature>
<dbReference type="EMBL" id="CP031320">
    <property type="protein sequence ID" value="AXK33710.1"/>
    <property type="molecule type" value="Genomic_DNA"/>
</dbReference>
<organism evidence="3 4">
    <name type="scientific">Streptomyces armeniacus</name>
    <dbReference type="NCBI Taxonomy" id="83291"/>
    <lineage>
        <taxon>Bacteria</taxon>
        <taxon>Bacillati</taxon>
        <taxon>Actinomycetota</taxon>
        <taxon>Actinomycetes</taxon>
        <taxon>Kitasatosporales</taxon>
        <taxon>Streptomycetaceae</taxon>
        <taxon>Streptomyces</taxon>
    </lineage>
</organism>
<dbReference type="RefSeq" id="WP_208878731.1">
    <property type="nucleotide sequence ID" value="NZ_CP031320.1"/>
</dbReference>
<dbReference type="Proteomes" id="UP000254425">
    <property type="component" value="Chromosome"/>
</dbReference>
<feature type="domain" description="VWFA" evidence="2">
    <location>
        <begin position="683"/>
        <end position="832"/>
    </location>
</feature>
<keyword evidence="4" id="KW-1185">Reference proteome</keyword>
<name>A0A345XPZ4_9ACTN</name>
<evidence type="ECO:0000259" key="2">
    <source>
        <dbReference type="PROSITE" id="PS50234"/>
    </source>
</evidence>
<evidence type="ECO:0000313" key="4">
    <source>
        <dbReference type="Proteomes" id="UP000254425"/>
    </source>
</evidence>
<dbReference type="KEGG" id="sarm:DVA86_14650"/>
<evidence type="ECO:0000313" key="3">
    <source>
        <dbReference type="EMBL" id="AXK33710.1"/>
    </source>
</evidence>
<dbReference type="InterPro" id="IPR036465">
    <property type="entry name" value="vWFA_dom_sf"/>
</dbReference>
<dbReference type="InterPro" id="IPR002035">
    <property type="entry name" value="VWF_A"/>
</dbReference>
<dbReference type="AlphaFoldDB" id="A0A345XPZ4"/>
<dbReference type="SUPFAM" id="SSF53300">
    <property type="entry name" value="vWA-like"/>
    <property type="match status" value="1"/>
</dbReference>
<dbReference type="PROSITE" id="PS50234">
    <property type="entry name" value="VWFA"/>
    <property type="match status" value="1"/>
</dbReference>